<dbReference type="Proteomes" id="UP000316443">
    <property type="component" value="Unassembled WGS sequence"/>
</dbReference>
<comment type="caution">
    <text evidence="1">The sequence shown here is derived from an EMBL/GenBank/DDBJ whole genome shotgun (WGS) entry which is preliminary data.</text>
</comment>
<accession>A0A551XVZ6</accession>
<dbReference type="Pfam" id="PF03692">
    <property type="entry name" value="CxxCxxCC"/>
    <property type="match status" value="1"/>
</dbReference>
<gene>
    <name evidence="1" type="ORF">EWV85_14840</name>
</gene>
<evidence type="ECO:0008006" key="3">
    <source>
        <dbReference type="Google" id="ProtNLM"/>
    </source>
</evidence>
<evidence type="ECO:0000313" key="1">
    <source>
        <dbReference type="EMBL" id="TRT52899.1"/>
    </source>
</evidence>
<dbReference type="InterPro" id="IPR005358">
    <property type="entry name" value="Puta_zinc/iron-chelating_dom"/>
</dbReference>
<dbReference type="EMBL" id="SFCA01000149">
    <property type="protein sequence ID" value="TRT52899.1"/>
    <property type="molecule type" value="Genomic_DNA"/>
</dbReference>
<dbReference type="AlphaFoldDB" id="A0A551XVZ6"/>
<protein>
    <recommendedName>
        <fullName evidence="3">YkgJ family cysteine cluster protein</fullName>
    </recommendedName>
</protein>
<organism evidence="1 2">
    <name type="scientific">Microcystis aeruginosa Ma_QC_C_20070703_M131</name>
    <dbReference type="NCBI Taxonomy" id="2486263"/>
    <lineage>
        <taxon>Bacteria</taxon>
        <taxon>Bacillati</taxon>
        <taxon>Cyanobacteriota</taxon>
        <taxon>Cyanophyceae</taxon>
        <taxon>Oscillatoriophycideae</taxon>
        <taxon>Chroococcales</taxon>
        <taxon>Microcystaceae</taxon>
        <taxon>Microcystis</taxon>
    </lineage>
</organism>
<proteinExistence type="predicted"/>
<name>A0A551XVZ6_MICAE</name>
<sequence length="121" mass="14093">MTNTDTEKTFEDLLEVNPCVGCPAPCCRMLLSPHVPPRTLKEVDHMRFVLLFHNSEVSISSEGQWSLIQWQTCRLFEEKNCTCSVHNTPKQPLICREHSPYQGWYKRNLALLVSVWKRGLY</sequence>
<evidence type="ECO:0000313" key="2">
    <source>
        <dbReference type="Proteomes" id="UP000316443"/>
    </source>
</evidence>
<reference evidence="1 2" key="1">
    <citation type="submission" date="2019-01" db="EMBL/GenBank/DDBJ databases">
        <title>Coherence of Microcystis species and biogeography revealed through population genomics.</title>
        <authorList>
            <person name="Perez-Carrascal O.M."/>
            <person name="Terrat Y."/>
            <person name="Giani A."/>
            <person name="Fortin N."/>
            <person name="Tromas N."/>
            <person name="Shapiro B.J."/>
        </authorList>
    </citation>
    <scope>NUCLEOTIDE SEQUENCE [LARGE SCALE GENOMIC DNA]</scope>
    <source>
        <strain evidence="1">Ma_QC_C_20070703_M131</strain>
    </source>
</reference>